<dbReference type="GO" id="GO:0046872">
    <property type="term" value="F:metal ion binding"/>
    <property type="evidence" value="ECO:0007669"/>
    <property type="project" value="UniProtKB-KW"/>
</dbReference>
<dbReference type="InterPro" id="IPR012165">
    <property type="entry name" value="Cyt_c3_hydrogenase_gsu"/>
</dbReference>
<evidence type="ECO:0000313" key="14">
    <source>
        <dbReference type="EMBL" id="TXJ12842.1"/>
    </source>
</evidence>
<evidence type="ECO:0000256" key="9">
    <source>
        <dbReference type="ARBA" id="ARBA00023014"/>
    </source>
</evidence>
<dbReference type="GO" id="GO:0016491">
    <property type="term" value="F:oxidoreductase activity"/>
    <property type="evidence" value="ECO:0007669"/>
    <property type="project" value="InterPro"/>
</dbReference>
<dbReference type="Proteomes" id="UP000325116">
    <property type="component" value="Unassembled WGS sequence"/>
</dbReference>
<name>A0A5C8CMG3_9SPIR</name>
<evidence type="ECO:0000256" key="1">
    <source>
        <dbReference type="ARBA" id="ARBA00006422"/>
    </source>
</evidence>
<evidence type="ECO:0000256" key="12">
    <source>
        <dbReference type="PIRSR" id="PIRSR006816-2"/>
    </source>
</evidence>
<protein>
    <submittedName>
        <fullName evidence="14">Dihydroorotate dehydrogenase electron transfer subunit</fullName>
    </submittedName>
</protein>
<keyword evidence="6 11" id="KW-0274">FAD</keyword>
<evidence type="ECO:0000256" key="7">
    <source>
        <dbReference type="ARBA" id="ARBA00022982"/>
    </source>
</evidence>
<dbReference type="PANTHER" id="PTHR43513:SF3">
    <property type="entry name" value="DIHYDROOROTATE DEHYDROGENASE B (NAD(+)), ELECTRON TRANSFER SUBUNIT-RELATED"/>
    <property type="match status" value="1"/>
</dbReference>
<evidence type="ECO:0000256" key="11">
    <source>
        <dbReference type="PIRSR" id="PIRSR006816-1"/>
    </source>
</evidence>
<keyword evidence="8 12" id="KW-0408">Iron</keyword>
<evidence type="ECO:0000259" key="13">
    <source>
        <dbReference type="PROSITE" id="PS51384"/>
    </source>
</evidence>
<evidence type="ECO:0000256" key="4">
    <source>
        <dbReference type="ARBA" id="ARBA00022714"/>
    </source>
</evidence>
<dbReference type="InterPro" id="IPR001433">
    <property type="entry name" value="OxRdtase_FAD/NAD-bd"/>
</dbReference>
<dbReference type="Pfam" id="PF10418">
    <property type="entry name" value="DHODB_Fe-S_bind"/>
    <property type="match status" value="1"/>
</dbReference>
<sequence>MFLEECKIIENVKISADKFLLKVKSEKSFKCVKAGQFFMLKCDSYLRRPISVHYADKNILEFYYQVKGNGTKYLSNLKKSDSINIQGALGNGFETNINNKNLLLVAGGMGIAPFKLLINNLIKNKNNLSLIFGGANESAIKIIERFDINNIKLYITTDDGSVGDKCNCVDKTKELLKENKFDLIYTCGPEIMMKGIIKLSLENNIKCFASLERRMACGVNACLGCNIEILENENTKNTKKNKYILKKVCHDGPVFDAKYLMV</sequence>
<keyword evidence="5 12" id="KW-0479">Metal-binding</keyword>
<keyword evidence="2" id="KW-0813">Transport</keyword>
<dbReference type="GO" id="GO:0006221">
    <property type="term" value="P:pyrimidine nucleotide biosynthetic process"/>
    <property type="evidence" value="ECO:0007669"/>
    <property type="project" value="InterPro"/>
</dbReference>
<evidence type="ECO:0000256" key="5">
    <source>
        <dbReference type="ARBA" id="ARBA00022723"/>
    </source>
</evidence>
<comment type="cofactor">
    <cofactor evidence="12">
        <name>[2Fe-2S] cluster</name>
        <dbReference type="ChEBI" id="CHEBI:190135"/>
    </cofactor>
    <text evidence="12">Binds 1 [2Fe-2S] cluster per subunit.</text>
</comment>
<organism evidence="14 15">
    <name type="scientific">Brachyspira aalborgi</name>
    <dbReference type="NCBI Taxonomy" id="29522"/>
    <lineage>
        <taxon>Bacteria</taxon>
        <taxon>Pseudomonadati</taxon>
        <taxon>Spirochaetota</taxon>
        <taxon>Spirochaetia</taxon>
        <taxon>Brachyspirales</taxon>
        <taxon>Brachyspiraceae</taxon>
        <taxon>Brachyspira</taxon>
    </lineage>
</organism>
<keyword evidence="3 11" id="KW-0285">Flavoprotein</keyword>
<dbReference type="CDD" id="cd06218">
    <property type="entry name" value="DHOD_e_trans"/>
    <property type="match status" value="1"/>
</dbReference>
<dbReference type="EMBL" id="SAXT01000003">
    <property type="protein sequence ID" value="TXJ12842.1"/>
    <property type="molecule type" value="Genomic_DNA"/>
</dbReference>
<feature type="binding site" evidence="12">
    <location>
        <position position="249"/>
    </location>
    <ligand>
        <name>[2Fe-2S] cluster</name>
        <dbReference type="ChEBI" id="CHEBI:190135"/>
    </ligand>
</feature>
<proteinExistence type="inferred from homology"/>
<feature type="binding site" evidence="11">
    <location>
        <begin position="70"/>
        <end position="71"/>
    </location>
    <ligand>
        <name>FAD</name>
        <dbReference type="ChEBI" id="CHEBI:57692"/>
    </ligand>
</feature>
<dbReference type="InterPro" id="IPR050353">
    <property type="entry name" value="PyrK_electron_transfer"/>
</dbReference>
<feature type="binding site" evidence="11">
    <location>
        <begin position="48"/>
        <end position="51"/>
    </location>
    <ligand>
        <name>FAD</name>
        <dbReference type="ChEBI" id="CHEBI:57692"/>
    </ligand>
</feature>
<feature type="binding site" evidence="12">
    <location>
        <position position="225"/>
    </location>
    <ligand>
        <name>[2Fe-2S] cluster</name>
        <dbReference type="ChEBI" id="CHEBI:190135"/>
    </ligand>
</feature>
<evidence type="ECO:0000256" key="2">
    <source>
        <dbReference type="ARBA" id="ARBA00022448"/>
    </source>
</evidence>
<dbReference type="Gene3D" id="2.10.240.10">
    <property type="entry name" value="Dihydroorotate dehydrogenase, electron transfer subunit"/>
    <property type="match status" value="1"/>
</dbReference>
<dbReference type="RefSeq" id="WP_147758044.1">
    <property type="nucleotide sequence ID" value="NZ_SAXT01000003.1"/>
</dbReference>
<dbReference type="GO" id="GO:0051537">
    <property type="term" value="F:2 iron, 2 sulfur cluster binding"/>
    <property type="evidence" value="ECO:0007669"/>
    <property type="project" value="UniProtKB-KW"/>
</dbReference>
<evidence type="ECO:0000313" key="15">
    <source>
        <dbReference type="Proteomes" id="UP000325116"/>
    </source>
</evidence>
<evidence type="ECO:0000256" key="8">
    <source>
        <dbReference type="ARBA" id="ARBA00023004"/>
    </source>
</evidence>
<keyword evidence="4 12" id="KW-0001">2Fe-2S</keyword>
<keyword evidence="9 12" id="KW-0411">Iron-sulfur</keyword>
<keyword evidence="7" id="KW-0249">Electron transport</keyword>
<evidence type="ECO:0000256" key="10">
    <source>
        <dbReference type="ARBA" id="ARBA00034078"/>
    </source>
</evidence>
<dbReference type="Gene3D" id="3.40.50.80">
    <property type="entry name" value="Nucleotide-binding domain of ferredoxin-NADP reductase (FNR) module"/>
    <property type="match status" value="1"/>
</dbReference>
<dbReference type="Gene3D" id="2.40.30.10">
    <property type="entry name" value="Translation factors"/>
    <property type="match status" value="1"/>
</dbReference>
<evidence type="ECO:0000256" key="3">
    <source>
        <dbReference type="ARBA" id="ARBA00022630"/>
    </source>
</evidence>
<dbReference type="InterPro" id="IPR039261">
    <property type="entry name" value="FNR_nucleotide-bd"/>
</dbReference>
<gene>
    <name evidence="14" type="ORF">EPJ80_04385</name>
</gene>
<dbReference type="InterPro" id="IPR017927">
    <property type="entry name" value="FAD-bd_FR_type"/>
</dbReference>
<comment type="similarity">
    <text evidence="1">Belongs to the PyrK family.</text>
</comment>
<comment type="cofactor">
    <cofactor evidence="11">
        <name>FAD</name>
        <dbReference type="ChEBI" id="CHEBI:57692"/>
    </cofactor>
    <text evidence="11">Binds 1 FAD per subunit.</text>
</comment>
<dbReference type="PIRSF" id="PIRSF006816">
    <property type="entry name" value="Cyc3_hyd_g"/>
    <property type="match status" value="1"/>
</dbReference>
<feature type="binding site" evidence="12">
    <location>
        <position position="222"/>
    </location>
    <ligand>
        <name>[2Fe-2S] cluster</name>
        <dbReference type="ChEBI" id="CHEBI:190135"/>
    </ligand>
</feature>
<dbReference type="AlphaFoldDB" id="A0A5C8CMG3"/>
<dbReference type="InterPro" id="IPR019480">
    <property type="entry name" value="Dihydroorotate_DH_Fe-S-bd"/>
</dbReference>
<feature type="binding site" evidence="12">
    <location>
        <position position="217"/>
    </location>
    <ligand>
        <name>[2Fe-2S] cluster</name>
        <dbReference type="ChEBI" id="CHEBI:190135"/>
    </ligand>
</feature>
<dbReference type="InterPro" id="IPR037117">
    <property type="entry name" value="Dihydroorotate_DH_ele_sf"/>
</dbReference>
<dbReference type="PANTHER" id="PTHR43513">
    <property type="entry name" value="DIHYDROOROTATE DEHYDROGENASE B (NAD(+)), ELECTRON TRANSFER SUBUNIT"/>
    <property type="match status" value="1"/>
</dbReference>
<dbReference type="GO" id="GO:0050660">
    <property type="term" value="F:flavin adenine dinucleotide binding"/>
    <property type="evidence" value="ECO:0007669"/>
    <property type="project" value="InterPro"/>
</dbReference>
<comment type="cofactor">
    <cofactor evidence="10">
        <name>[2Fe-2S] cluster</name>
        <dbReference type="ChEBI" id="CHEBI:190135"/>
    </cofactor>
</comment>
<dbReference type="InterPro" id="IPR017938">
    <property type="entry name" value="Riboflavin_synthase-like_b-brl"/>
</dbReference>
<dbReference type="SUPFAM" id="SSF63380">
    <property type="entry name" value="Riboflavin synthase domain-like"/>
    <property type="match status" value="1"/>
</dbReference>
<dbReference type="SUPFAM" id="SSF52343">
    <property type="entry name" value="Ferredoxin reductase-like, C-terminal NADP-linked domain"/>
    <property type="match status" value="1"/>
</dbReference>
<dbReference type="Pfam" id="PF00175">
    <property type="entry name" value="NAD_binding_1"/>
    <property type="match status" value="1"/>
</dbReference>
<evidence type="ECO:0000256" key="6">
    <source>
        <dbReference type="ARBA" id="ARBA00022827"/>
    </source>
</evidence>
<feature type="domain" description="FAD-binding FR-type" evidence="13">
    <location>
        <begin position="1"/>
        <end position="95"/>
    </location>
</feature>
<accession>A0A5C8CMG3</accession>
<comment type="caution">
    <text evidence="14">The sequence shown here is derived from an EMBL/GenBank/DDBJ whole genome shotgun (WGS) entry which is preliminary data.</text>
</comment>
<reference evidence="14 15" key="1">
    <citation type="journal article" date="1992" name="Lakartidningen">
        <title>[Penicillin V and not amoxicillin is the first choice preparation in acute otitis].</title>
        <authorList>
            <person name="Kamme C."/>
            <person name="Lundgren K."/>
            <person name="Prellner K."/>
        </authorList>
    </citation>
    <scope>NUCLEOTIDE SEQUENCE [LARGE SCALE GENOMIC DNA]</scope>
    <source>
        <strain evidence="14 15">W1</strain>
    </source>
</reference>
<dbReference type="PROSITE" id="PS51384">
    <property type="entry name" value="FAD_FR"/>
    <property type="match status" value="1"/>
</dbReference>